<evidence type="ECO:0000259" key="2">
    <source>
        <dbReference type="Pfam" id="PF00326"/>
    </source>
</evidence>
<dbReference type="InterPro" id="IPR011042">
    <property type="entry name" value="6-blade_b-propeller_TolB-like"/>
</dbReference>
<evidence type="ECO:0000313" key="3">
    <source>
        <dbReference type="EMBL" id="MCJ0741227.1"/>
    </source>
</evidence>
<dbReference type="PROSITE" id="PS51257">
    <property type="entry name" value="PROKAR_LIPOPROTEIN"/>
    <property type="match status" value="1"/>
</dbReference>
<dbReference type="Gene3D" id="3.40.50.1820">
    <property type="entry name" value="alpha/beta hydrolase"/>
    <property type="match status" value="1"/>
</dbReference>
<evidence type="ECO:0000256" key="1">
    <source>
        <dbReference type="ARBA" id="ARBA00022801"/>
    </source>
</evidence>
<dbReference type="RefSeq" id="WP_243357610.1">
    <property type="nucleotide sequence ID" value="NZ_JALGBH010000001.1"/>
</dbReference>
<dbReference type="SUPFAM" id="SSF82171">
    <property type="entry name" value="DPP6 N-terminal domain-like"/>
    <property type="match status" value="1"/>
</dbReference>
<name>A0ABS9ZRL6_9SPHI</name>
<reference evidence="3" key="1">
    <citation type="submission" date="2022-03" db="EMBL/GenBank/DDBJ databases">
        <authorList>
            <person name="Woo C.Y."/>
        </authorList>
    </citation>
    <scope>NUCLEOTIDE SEQUENCE</scope>
    <source>
        <strain evidence="3">CYS-01</strain>
    </source>
</reference>
<dbReference type="EMBL" id="JALGBH010000001">
    <property type="protein sequence ID" value="MCJ0741227.1"/>
    <property type="molecule type" value="Genomic_DNA"/>
</dbReference>
<sequence>MRRGIVLIWIAIVLSACNWGDKNVVIPVNDFFKSQDRSIYRLSPNGKFLSYLKLQDNTQNLVVEDLETGEITQLTHLKEKKITFYNWVSDDELIYYKEKNDKRFLSNLFIVNKNGKQEKELFSNENTRMRIIDDQLIDDKFILISSNKRDSTVFDVYRLNVRDGKIEMAAQNPGNFTNWLSDSKGRLKMAVSTDGVDESLWYRNNEAEPFKKIVTNNFKTKIWPVAFSESKPNVVYAISNVNRDKNALIELDCSTGKEINVLFANDSLNVVDAQYSKHRKMVDFVVYETWKKSNFYLNKSSEELYKKIGSLLPKNEFRIIHRDKNEQNFVVRSFTDRNPGSYFLYNSNTNNLKKLSDVNSAIDSEYMCETKPISFLTRDSLMISGYLTLPKNSKNKKVPVVVLPHNGPGLRDVWEYNADVQFLANRGYAVLQINYRGSKGYGKEFYAAGFKQWGHKIKNDIEDGVKWIIQKQIGDPKRIAIYGTGFGGYIALNAAIENPDMFKCVGANKGVLNLFSYLKSIPPFYQSSLQMYYEVIGNPVEDADNMRQVSPVFHADKLKIPVFITLNSKDPRVNSNDAIQFIKELKKNNVPVTYMDRDDGISSPNREAERQKAYTALEKFLESNLGKR</sequence>
<keyword evidence="4" id="KW-1185">Reference proteome</keyword>
<proteinExistence type="predicted"/>
<gene>
    <name evidence="3" type="ORF">MMF97_00810</name>
</gene>
<evidence type="ECO:0000313" key="4">
    <source>
        <dbReference type="Proteomes" id="UP001165460"/>
    </source>
</evidence>
<protein>
    <submittedName>
        <fullName evidence="3">Prolyl oligopeptidase family serine peptidase</fullName>
    </submittedName>
</protein>
<dbReference type="InterPro" id="IPR001375">
    <property type="entry name" value="Peptidase_S9_cat"/>
</dbReference>
<keyword evidence="1" id="KW-0378">Hydrolase</keyword>
<dbReference type="Gene3D" id="2.120.10.30">
    <property type="entry name" value="TolB, C-terminal domain"/>
    <property type="match status" value="1"/>
</dbReference>
<feature type="domain" description="Peptidase S9 prolyl oligopeptidase catalytic" evidence="2">
    <location>
        <begin position="414"/>
        <end position="627"/>
    </location>
</feature>
<dbReference type="Pfam" id="PF00326">
    <property type="entry name" value="Peptidase_S9"/>
    <property type="match status" value="1"/>
</dbReference>
<dbReference type="PANTHER" id="PTHR42776:SF27">
    <property type="entry name" value="DIPEPTIDYL PEPTIDASE FAMILY MEMBER 6"/>
    <property type="match status" value="1"/>
</dbReference>
<comment type="caution">
    <text evidence="3">The sequence shown here is derived from an EMBL/GenBank/DDBJ whole genome shotgun (WGS) entry which is preliminary data.</text>
</comment>
<dbReference type="Proteomes" id="UP001165460">
    <property type="component" value="Unassembled WGS sequence"/>
</dbReference>
<dbReference type="InterPro" id="IPR029058">
    <property type="entry name" value="AB_hydrolase_fold"/>
</dbReference>
<accession>A0ABS9ZRL6</accession>
<dbReference type="PANTHER" id="PTHR42776">
    <property type="entry name" value="SERINE PEPTIDASE S9 FAMILY MEMBER"/>
    <property type="match status" value="1"/>
</dbReference>
<dbReference type="SUPFAM" id="SSF53474">
    <property type="entry name" value="alpha/beta-Hydrolases"/>
    <property type="match status" value="1"/>
</dbReference>
<organism evidence="3 4">
    <name type="scientific">Pedobacter montanisoli</name>
    <dbReference type="NCBI Taxonomy" id="2923277"/>
    <lineage>
        <taxon>Bacteria</taxon>
        <taxon>Pseudomonadati</taxon>
        <taxon>Bacteroidota</taxon>
        <taxon>Sphingobacteriia</taxon>
        <taxon>Sphingobacteriales</taxon>
        <taxon>Sphingobacteriaceae</taxon>
        <taxon>Pedobacter</taxon>
    </lineage>
</organism>